<dbReference type="AlphaFoldDB" id="K5WUW5"/>
<keyword evidence="1" id="KW-1133">Transmembrane helix</keyword>
<dbReference type="PANTHER" id="PTHR31605:SF0">
    <property type="entry name" value="GLYCEROL-3-PHOSPHATE O-ACYLTRANSFERASE 1"/>
    <property type="match status" value="1"/>
</dbReference>
<evidence type="ECO:0000256" key="1">
    <source>
        <dbReference type="SAM" id="Phobius"/>
    </source>
</evidence>
<dbReference type="InParanoid" id="K5WUW5"/>
<evidence type="ECO:0000313" key="3">
    <source>
        <dbReference type="EMBL" id="EKM54257.1"/>
    </source>
</evidence>
<dbReference type="SUPFAM" id="SSF69593">
    <property type="entry name" value="Glycerol-3-phosphate (1)-acyltransferase"/>
    <property type="match status" value="1"/>
</dbReference>
<dbReference type="RefSeq" id="XP_007396956.1">
    <property type="nucleotide sequence ID" value="XM_007396894.1"/>
</dbReference>
<dbReference type="GO" id="GO:0008654">
    <property type="term" value="P:phospholipid biosynthetic process"/>
    <property type="evidence" value="ECO:0007669"/>
    <property type="project" value="TreeGrafter"/>
</dbReference>
<dbReference type="OrthoDB" id="5567124at2759"/>
<evidence type="ECO:0000259" key="2">
    <source>
        <dbReference type="SMART" id="SM00563"/>
    </source>
</evidence>
<dbReference type="GO" id="GO:0004366">
    <property type="term" value="F:glycerol-3-phosphate O-acyltransferase activity"/>
    <property type="evidence" value="ECO:0007669"/>
    <property type="project" value="TreeGrafter"/>
</dbReference>
<dbReference type="STRING" id="650164.K5WUW5"/>
<feature type="transmembrane region" description="Helical" evidence="1">
    <location>
        <begin position="393"/>
        <end position="426"/>
    </location>
</feature>
<keyword evidence="1" id="KW-0812">Transmembrane</keyword>
<proteinExistence type="predicted"/>
<keyword evidence="4" id="KW-1185">Reference proteome</keyword>
<sequence length="548" mass="62145">MAEKGSPTPWSYFLIRLLFKFVLKIFYGTIVVEGTENIPLKGKPCIVCANHSNSLTDALVLVASIPSKRRNLLRLTAKSTQFGKRTFTSWLIESAGTVPLQRRKDFPDGRIDNTEVMRELLEALECGDAVCLFPEGMSRYHPTIAPLKTGVARIVSDVLSRQRDNSDFEVSVLPCSITYMHRQHFRSDVLVTFHPPMTFSPASNPELLAPVDFTDIRKLTARMHHQISMGTLSAPSWRLVRNAKLAAHIYAPLGTHMSLGDYVRVVRMFLEALKMGEAKDAWTERGSASEGEMEGATNELEERILCLGASQAYQSELSHYGIKDDRVRCPLSRRTILYRLAVRLAWSFFLFSLSLPGLILWLPIFITTFIAVREFKRTGPVWDTWDEIAQYKLVYGLISGLCVWAGAMLVTLPVAAITAVVVPLMMWMSLRWFEDAVSSFRAFAALTRLLLMPRGKMVLLQATRLDLRKRIADLAVNTLGLPDQPETYFAKDSEAGGATEKGRNDKGRVKGRWESKTKYFSIRRRRKRDWNETLRLYDKVDYGPEDAY</sequence>
<dbReference type="InterPro" id="IPR002123">
    <property type="entry name" value="Plipid/glycerol_acylTrfase"/>
</dbReference>
<dbReference type="Proteomes" id="UP000008370">
    <property type="component" value="Unassembled WGS sequence"/>
</dbReference>
<dbReference type="InterPro" id="IPR052744">
    <property type="entry name" value="GPAT/DAPAT"/>
</dbReference>
<dbReference type="EMBL" id="JH930473">
    <property type="protein sequence ID" value="EKM54257.1"/>
    <property type="molecule type" value="Genomic_DNA"/>
</dbReference>
<dbReference type="Pfam" id="PF01553">
    <property type="entry name" value="Acyltransferase"/>
    <property type="match status" value="1"/>
</dbReference>
<dbReference type="SMART" id="SM00563">
    <property type="entry name" value="PlsC"/>
    <property type="match status" value="1"/>
</dbReference>
<gene>
    <name evidence="3" type="ORF">PHACADRAFT_146040</name>
</gene>
<dbReference type="CDD" id="cd07992">
    <property type="entry name" value="LPLAT_AAK14816-like"/>
    <property type="match status" value="1"/>
</dbReference>
<reference evidence="3 4" key="1">
    <citation type="journal article" date="2012" name="BMC Genomics">
        <title>Comparative genomics of the white-rot fungi, Phanerochaete carnosa and P. chrysosporium, to elucidate the genetic basis of the distinct wood types they colonize.</title>
        <authorList>
            <person name="Suzuki H."/>
            <person name="MacDonald J."/>
            <person name="Syed K."/>
            <person name="Salamov A."/>
            <person name="Hori C."/>
            <person name="Aerts A."/>
            <person name="Henrissat B."/>
            <person name="Wiebenga A."/>
            <person name="vanKuyk P.A."/>
            <person name="Barry K."/>
            <person name="Lindquist E."/>
            <person name="LaButti K."/>
            <person name="Lapidus A."/>
            <person name="Lucas S."/>
            <person name="Coutinho P."/>
            <person name="Gong Y."/>
            <person name="Samejima M."/>
            <person name="Mahadevan R."/>
            <person name="Abou-Zaid M."/>
            <person name="de Vries R.P."/>
            <person name="Igarashi K."/>
            <person name="Yadav J.S."/>
            <person name="Grigoriev I.V."/>
            <person name="Master E.R."/>
        </authorList>
    </citation>
    <scope>NUCLEOTIDE SEQUENCE [LARGE SCALE GENOMIC DNA]</scope>
    <source>
        <strain evidence="3 4">HHB-10118-sp</strain>
    </source>
</reference>
<evidence type="ECO:0000313" key="4">
    <source>
        <dbReference type="Proteomes" id="UP000008370"/>
    </source>
</evidence>
<organism evidence="3 4">
    <name type="scientific">Phanerochaete carnosa (strain HHB-10118-sp)</name>
    <name type="common">White-rot fungus</name>
    <name type="synonym">Peniophora carnosa</name>
    <dbReference type="NCBI Taxonomy" id="650164"/>
    <lineage>
        <taxon>Eukaryota</taxon>
        <taxon>Fungi</taxon>
        <taxon>Dikarya</taxon>
        <taxon>Basidiomycota</taxon>
        <taxon>Agaricomycotina</taxon>
        <taxon>Agaricomycetes</taxon>
        <taxon>Polyporales</taxon>
        <taxon>Phanerochaetaceae</taxon>
        <taxon>Phanerochaete</taxon>
    </lineage>
</organism>
<accession>K5WUW5</accession>
<dbReference type="GO" id="GO:0016287">
    <property type="term" value="F:glycerone-phosphate O-acyltransferase activity"/>
    <property type="evidence" value="ECO:0007669"/>
    <property type="project" value="TreeGrafter"/>
</dbReference>
<feature type="domain" description="Phospholipid/glycerol acyltransferase" evidence="2">
    <location>
        <begin position="45"/>
        <end position="180"/>
    </location>
</feature>
<dbReference type="KEGG" id="pco:PHACADRAFT_146040"/>
<name>K5WUW5_PHACS</name>
<protein>
    <recommendedName>
        <fullName evidence="2">Phospholipid/glycerol acyltransferase domain-containing protein</fullName>
    </recommendedName>
</protein>
<dbReference type="HOGENOM" id="CLU_509122_0_0_1"/>
<dbReference type="GeneID" id="18908684"/>
<dbReference type="PANTHER" id="PTHR31605">
    <property type="entry name" value="GLYCEROL-3-PHOSPHATE O-ACYLTRANSFERASE 1"/>
    <property type="match status" value="1"/>
</dbReference>
<keyword evidence="1" id="KW-0472">Membrane</keyword>
<feature type="transmembrane region" description="Helical" evidence="1">
    <location>
        <begin position="344"/>
        <end position="372"/>
    </location>
</feature>